<gene>
    <name evidence="4" type="ORF">EV199_2605</name>
</gene>
<organism evidence="4 5">
    <name type="scientific">Pseudobacter ginsenosidimutans</name>
    <dbReference type="NCBI Taxonomy" id="661488"/>
    <lineage>
        <taxon>Bacteria</taxon>
        <taxon>Pseudomonadati</taxon>
        <taxon>Bacteroidota</taxon>
        <taxon>Chitinophagia</taxon>
        <taxon>Chitinophagales</taxon>
        <taxon>Chitinophagaceae</taxon>
        <taxon>Pseudobacter</taxon>
    </lineage>
</organism>
<reference evidence="4 5" key="1">
    <citation type="submission" date="2019-02" db="EMBL/GenBank/DDBJ databases">
        <title>Genomic Encyclopedia of Type Strains, Phase IV (KMG-IV): sequencing the most valuable type-strain genomes for metagenomic binning, comparative biology and taxonomic classification.</title>
        <authorList>
            <person name="Goeker M."/>
        </authorList>
    </citation>
    <scope>NUCLEOTIDE SEQUENCE [LARGE SCALE GENOMIC DNA]</scope>
    <source>
        <strain evidence="4 5">DSM 18116</strain>
    </source>
</reference>
<keyword evidence="5" id="KW-1185">Reference proteome</keyword>
<feature type="transmembrane region" description="Helical" evidence="1">
    <location>
        <begin position="94"/>
        <end position="114"/>
    </location>
</feature>
<dbReference type="InterPro" id="IPR012373">
    <property type="entry name" value="Ferrdict_sens_TM"/>
</dbReference>
<feature type="domain" description="Protein FecR C-terminal" evidence="3">
    <location>
        <begin position="292"/>
        <end position="360"/>
    </location>
</feature>
<dbReference type="InterPro" id="IPR006860">
    <property type="entry name" value="FecR"/>
</dbReference>
<dbReference type="PANTHER" id="PTHR30273">
    <property type="entry name" value="PERIPLASMIC SIGNAL SENSOR AND SIGMA FACTOR ACTIVATOR FECR-RELATED"/>
    <property type="match status" value="1"/>
</dbReference>
<protein>
    <submittedName>
        <fullName evidence="4">FecR family protein</fullName>
    </submittedName>
</protein>
<dbReference type="InterPro" id="IPR032508">
    <property type="entry name" value="FecR_C"/>
</dbReference>
<keyword evidence="1" id="KW-1133">Transmembrane helix</keyword>
<feature type="domain" description="FecR protein" evidence="2">
    <location>
        <begin position="148"/>
        <end position="232"/>
    </location>
</feature>
<evidence type="ECO:0000259" key="2">
    <source>
        <dbReference type="Pfam" id="PF04773"/>
    </source>
</evidence>
<dbReference type="Pfam" id="PF04773">
    <property type="entry name" value="FecR"/>
    <property type="match status" value="1"/>
</dbReference>
<evidence type="ECO:0000313" key="4">
    <source>
        <dbReference type="EMBL" id="RZS70712.1"/>
    </source>
</evidence>
<accession>A0A4Q7MPV0</accession>
<dbReference type="Gene3D" id="3.55.50.30">
    <property type="match status" value="1"/>
</dbReference>
<dbReference type="Gene3D" id="2.60.120.1440">
    <property type="match status" value="1"/>
</dbReference>
<name>A0A4Q7MPV0_9BACT</name>
<comment type="caution">
    <text evidence="4">The sequence shown here is derived from an EMBL/GenBank/DDBJ whole genome shotgun (WGS) entry which is preliminary data.</text>
</comment>
<dbReference type="EMBL" id="SGXA01000002">
    <property type="protein sequence ID" value="RZS70712.1"/>
    <property type="molecule type" value="Genomic_DNA"/>
</dbReference>
<dbReference type="GO" id="GO:0016989">
    <property type="term" value="F:sigma factor antagonist activity"/>
    <property type="evidence" value="ECO:0007669"/>
    <property type="project" value="TreeGrafter"/>
</dbReference>
<evidence type="ECO:0000313" key="5">
    <source>
        <dbReference type="Proteomes" id="UP000293874"/>
    </source>
</evidence>
<keyword evidence="1" id="KW-0812">Transmembrane</keyword>
<dbReference type="PANTHER" id="PTHR30273:SF2">
    <property type="entry name" value="PROTEIN FECR"/>
    <property type="match status" value="1"/>
</dbReference>
<dbReference type="Proteomes" id="UP000293874">
    <property type="component" value="Unassembled WGS sequence"/>
</dbReference>
<dbReference type="Pfam" id="PF16344">
    <property type="entry name" value="FecR_C"/>
    <property type="match status" value="1"/>
</dbReference>
<evidence type="ECO:0000256" key="1">
    <source>
        <dbReference type="SAM" id="Phobius"/>
    </source>
</evidence>
<proteinExistence type="predicted"/>
<evidence type="ECO:0000259" key="3">
    <source>
        <dbReference type="Pfam" id="PF16344"/>
    </source>
</evidence>
<sequence>MTEQYQSAISKVWKEALSPEEKLILLERLTRDETKWKASLQQQFEQSVHNGTQYLPLQRSELILQQLHERIRLMDEAATGIESASKVVRLQPGLIRRAMGIAAALLIIAGFFWYPSNNKKSIGNNALALYKPVREYMRHINETVKAERFRLSDGSEIRLAPGSEIVWVDGFTDAERKVQLAGKAWFDVAKDNRRPFSVDAGNITTTALGTKFLVNTLRNSKVAVQLFEGKVKIESPSSGLKPVFLEPGEQCIIDARLQAVVSKLPVDINAMRNTEIEQPEKSGPAIRRIKPLEFVQTPLVDVLSQLGHRYKVQFKYDLAEISKDQVTGTFLASDSLKVTLKLLQSINNLSFSQYQDTILVSKLK</sequence>
<dbReference type="RefSeq" id="WP_130541185.1">
    <property type="nucleotide sequence ID" value="NZ_CP042431.1"/>
</dbReference>
<keyword evidence="1" id="KW-0472">Membrane</keyword>
<dbReference type="OrthoDB" id="934696at2"/>
<dbReference type="PIRSF" id="PIRSF018266">
    <property type="entry name" value="FecR"/>
    <property type="match status" value="1"/>
</dbReference>
<dbReference type="AlphaFoldDB" id="A0A4Q7MPV0"/>